<dbReference type="Pfam" id="PF00096">
    <property type="entry name" value="zf-C2H2"/>
    <property type="match status" value="9"/>
</dbReference>
<proteinExistence type="inferred from homology"/>
<evidence type="ECO:0000256" key="2">
    <source>
        <dbReference type="ARBA" id="ARBA00006991"/>
    </source>
</evidence>
<feature type="domain" description="C2H2-type" evidence="15">
    <location>
        <begin position="971"/>
        <end position="998"/>
    </location>
</feature>
<evidence type="ECO:0000313" key="17">
    <source>
        <dbReference type="Ensembl" id="ENSMFAP00000057433.1"/>
    </source>
</evidence>
<dbReference type="GeneTree" id="ENSGT00940000155153"/>
<dbReference type="Gene3D" id="6.10.140.140">
    <property type="match status" value="1"/>
</dbReference>
<feature type="compositionally biased region" description="Acidic residues" evidence="14">
    <location>
        <begin position="572"/>
        <end position="581"/>
    </location>
</feature>
<feature type="region of interest" description="Disordered" evidence="14">
    <location>
        <begin position="266"/>
        <end position="299"/>
    </location>
</feature>
<feature type="compositionally biased region" description="Basic and acidic residues" evidence="14">
    <location>
        <begin position="348"/>
        <end position="364"/>
    </location>
</feature>
<feature type="compositionally biased region" description="Acidic residues" evidence="14">
    <location>
        <begin position="636"/>
        <end position="651"/>
    </location>
</feature>
<dbReference type="InterPro" id="IPR036051">
    <property type="entry name" value="KRAB_dom_sf"/>
</dbReference>
<feature type="domain" description="C2H2-type" evidence="15">
    <location>
        <begin position="915"/>
        <end position="942"/>
    </location>
</feature>
<feature type="domain" description="C2H2-type" evidence="15">
    <location>
        <begin position="885"/>
        <end position="912"/>
    </location>
</feature>
<evidence type="ECO:0000313" key="18">
    <source>
        <dbReference type="Proteomes" id="UP000233100"/>
    </source>
</evidence>
<feature type="compositionally biased region" description="Pro residues" evidence="14">
    <location>
        <begin position="101"/>
        <end position="116"/>
    </location>
</feature>
<evidence type="ECO:0000256" key="13">
    <source>
        <dbReference type="PROSITE-ProRule" id="PRU00042"/>
    </source>
</evidence>
<evidence type="ECO:0000256" key="7">
    <source>
        <dbReference type="ARBA" id="ARBA00022833"/>
    </source>
</evidence>
<feature type="domain" description="C2H2-type" evidence="15">
    <location>
        <begin position="1027"/>
        <end position="1052"/>
    </location>
</feature>
<feature type="region of interest" description="Disordered" evidence="14">
    <location>
        <begin position="713"/>
        <end position="770"/>
    </location>
</feature>
<keyword evidence="10" id="KW-0238">DNA-binding</keyword>
<dbReference type="GO" id="GO:0003677">
    <property type="term" value="F:DNA binding"/>
    <property type="evidence" value="ECO:0007669"/>
    <property type="project" value="UniProtKB-KW"/>
</dbReference>
<evidence type="ECO:0000256" key="6">
    <source>
        <dbReference type="ARBA" id="ARBA00022771"/>
    </source>
</evidence>
<reference evidence="17" key="3">
    <citation type="submission" date="2025-09" db="UniProtKB">
        <authorList>
            <consortium name="Ensembl"/>
        </authorList>
    </citation>
    <scope>IDENTIFICATION</scope>
</reference>
<dbReference type="InterPro" id="IPR036236">
    <property type="entry name" value="Znf_C2H2_sf"/>
</dbReference>
<gene>
    <name evidence="17" type="primary">ZNF777</name>
</gene>
<organism evidence="17 18">
    <name type="scientific">Macaca fascicularis</name>
    <name type="common">Crab-eating macaque</name>
    <name type="synonym">Cynomolgus monkey</name>
    <dbReference type="NCBI Taxonomy" id="9541"/>
    <lineage>
        <taxon>Eukaryota</taxon>
        <taxon>Metazoa</taxon>
        <taxon>Chordata</taxon>
        <taxon>Craniata</taxon>
        <taxon>Vertebrata</taxon>
        <taxon>Euteleostomi</taxon>
        <taxon>Mammalia</taxon>
        <taxon>Eutheria</taxon>
        <taxon>Euarchontoglires</taxon>
        <taxon>Primates</taxon>
        <taxon>Haplorrhini</taxon>
        <taxon>Catarrhini</taxon>
        <taxon>Cercopithecidae</taxon>
        <taxon>Cercopithecinae</taxon>
        <taxon>Macaca</taxon>
    </lineage>
</organism>
<dbReference type="InterPro" id="IPR001909">
    <property type="entry name" value="KRAB"/>
</dbReference>
<feature type="region of interest" description="Disordered" evidence="14">
    <location>
        <begin position="564"/>
        <end position="589"/>
    </location>
</feature>
<feature type="region of interest" description="Disordered" evidence="14">
    <location>
        <begin position="827"/>
        <end position="856"/>
    </location>
</feature>
<evidence type="ECO:0000256" key="5">
    <source>
        <dbReference type="ARBA" id="ARBA00022737"/>
    </source>
</evidence>
<dbReference type="Pfam" id="PF01352">
    <property type="entry name" value="KRAB"/>
    <property type="match status" value="1"/>
</dbReference>
<feature type="domain" description="C2H2-type" evidence="15">
    <location>
        <begin position="943"/>
        <end position="970"/>
    </location>
</feature>
<dbReference type="PANTHER" id="PTHR16515:SF50">
    <property type="entry name" value="GASTRULA ZINC FINGER PROTEIN XLCGF57.1-LIKE"/>
    <property type="match status" value="1"/>
</dbReference>
<dbReference type="FunFam" id="3.30.160.60:FF:001701">
    <property type="entry name" value="zinc finger protein 777"/>
    <property type="match status" value="1"/>
</dbReference>
<feature type="region of interest" description="Disordered" evidence="14">
    <location>
        <begin position="312"/>
        <end position="334"/>
    </location>
</feature>
<evidence type="ECO:0000259" key="16">
    <source>
        <dbReference type="PROSITE" id="PS50805"/>
    </source>
</evidence>
<dbReference type="Ensembl" id="ENSMFAT00000081247.1">
    <property type="protein sequence ID" value="ENSMFAP00000057433.1"/>
    <property type="gene ID" value="ENSMFAG00000050489.1"/>
</dbReference>
<dbReference type="CDD" id="cd07765">
    <property type="entry name" value="KRAB_A-box"/>
    <property type="match status" value="1"/>
</dbReference>
<dbReference type="GO" id="GO:0008285">
    <property type="term" value="P:negative regulation of cell population proliferation"/>
    <property type="evidence" value="ECO:0007669"/>
    <property type="project" value="Ensembl"/>
</dbReference>
<dbReference type="FunFam" id="3.30.160.60:FF:000045">
    <property type="entry name" value="ZFP69 zinc finger protein B"/>
    <property type="match status" value="1"/>
</dbReference>
<dbReference type="GO" id="GO:0045892">
    <property type="term" value="P:negative regulation of DNA-templated transcription"/>
    <property type="evidence" value="ECO:0007669"/>
    <property type="project" value="Ensembl"/>
</dbReference>
<dbReference type="GO" id="GO:0008270">
    <property type="term" value="F:zinc ion binding"/>
    <property type="evidence" value="ECO:0007669"/>
    <property type="project" value="UniProtKB-KW"/>
</dbReference>
<keyword evidence="3" id="KW-1017">Isopeptide bond</keyword>
<feature type="compositionally biased region" description="Polar residues" evidence="14">
    <location>
        <begin position="225"/>
        <end position="235"/>
    </location>
</feature>
<dbReference type="FunFam" id="3.30.160.60:FF:000706">
    <property type="entry name" value="Zinc finger protein"/>
    <property type="match status" value="1"/>
</dbReference>
<protein>
    <submittedName>
        <fullName evidence="17">Zinc finger protein 777</fullName>
    </submittedName>
</protein>
<keyword evidence="6 13" id="KW-0863">Zinc-finger</keyword>
<feature type="compositionally biased region" description="Low complexity" evidence="14">
    <location>
        <begin position="119"/>
        <end position="132"/>
    </location>
</feature>
<dbReference type="InterPro" id="IPR013087">
    <property type="entry name" value="Znf_C2H2_type"/>
</dbReference>
<evidence type="ECO:0000256" key="9">
    <source>
        <dbReference type="ARBA" id="ARBA00023015"/>
    </source>
</evidence>
<evidence type="ECO:0000256" key="11">
    <source>
        <dbReference type="ARBA" id="ARBA00023163"/>
    </source>
</evidence>
<dbReference type="FunFam" id="3.30.160.60:FF:001210">
    <property type="entry name" value="zinc finger protein 777"/>
    <property type="match status" value="1"/>
</dbReference>
<dbReference type="SUPFAM" id="SSF109640">
    <property type="entry name" value="KRAB domain (Kruppel-associated box)"/>
    <property type="match status" value="1"/>
</dbReference>
<evidence type="ECO:0000256" key="1">
    <source>
        <dbReference type="ARBA" id="ARBA00004123"/>
    </source>
</evidence>
<evidence type="ECO:0000256" key="4">
    <source>
        <dbReference type="ARBA" id="ARBA00022723"/>
    </source>
</evidence>
<evidence type="ECO:0000259" key="15">
    <source>
        <dbReference type="PROSITE" id="PS50157"/>
    </source>
</evidence>
<feature type="region of interest" description="Disordered" evidence="14">
    <location>
        <begin position="346"/>
        <end position="387"/>
    </location>
</feature>
<evidence type="ECO:0000256" key="14">
    <source>
        <dbReference type="SAM" id="MobiDB-lite"/>
    </source>
</evidence>
<keyword evidence="8" id="KW-0832">Ubl conjugation</keyword>
<comment type="similarity">
    <text evidence="2">Belongs to the krueppel C2H2-type zinc-finger protein family.</text>
</comment>
<reference evidence="17" key="2">
    <citation type="submission" date="2025-08" db="UniProtKB">
        <authorList>
            <consortium name="Ensembl"/>
        </authorList>
    </citation>
    <scope>IDENTIFICATION</scope>
</reference>
<evidence type="ECO:0000256" key="10">
    <source>
        <dbReference type="ARBA" id="ARBA00023125"/>
    </source>
</evidence>
<keyword evidence="18" id="KW-1185">Reference proteome</keyword>
<dbReference type="PROSITE" id="PS50805">
    <property type="entry name" value="KRAB"/>
    <property type="match status" value="1"/>
</dbReference>
<dbReference type="GO" id="GO:0005634">
    <property type="term" value="C:nucleus"/>
    <property type="evidence" value="ECO:0007669"/>
    <property type="project" value="UniProtKB-SubCell"/>
</dbReference>
<feature type="region of interest" description="Disordered" evidence="14">
    <location>
        <begin position="173"/>
        <end position="253"/>
    </location>
</feature>
<feature type="domain" description="C2H2-type" evidence="15">
    <location>
        <begin position="999"/>
        <end position="1026"/>
    </location>
</feature>
<evidence type="ECO:0000256" key="3">
    <source>
        <dbReference type="ARBA" id="ARBA00022499"/>
    </source>
</evidence>
<dbReference type="PROSITE" id="PS00028">
    <property type="entry name" value="ZINC_FINGER_C2H2_1"/>
    <property type="match status" value="9"/>
</dbReference>
<dbReference type="AlphaFoldDB" id="A0A7N9D1T9"/>
<feature type="compositionally biased region" description="Low complexity" evidence="14">
    <location>
        <begin position="65"/>
        <end position="81"/>
    </location>
</feature>
<feature type="region of interest" description="Disordered" evidence="14">
    <location>
        <begin position="623"/>
        <end position="656"/>
    </location>
</feature>
<evidence type="ECO:0000256" key="8">
    <source>
        <dbReference type="ARBA" id="ARBA00022843"/>
    </source>
</evidence>
<feature type="compositionally biased region" description="Basic residues" evidence="14">
    <location>
        <begin position="137"/>
        <end position="146"/>
    </location>
</feature>
<dbReference type="GO" id="GO:0051291">
    <property type="term" value="P:protein heterooligomerization"/>
    <property type="evidence" value="ECO:0007669"/>
    <property type="project" value="Ensembl"/>
</dbReference>
<dbReference type="PANTHER" id="PTHR16515">
    <property type="entry name" value="PR DOMAIN ZINC FINGER PROTEIN"/>
    <property type="match status" value="1"/>
</dbReference>
<feature type="compositionally biased region" description="Polar residues" evidence="14">
    <location>
        <begin position="271"/>
        <end position="293"/>
    </location>
</feature>
<dbReference type="FunFam" id="3.30.160.60:FF:001435">
    <property type="entry name" value="zinc finger protein 777"/>
    <property type="match status" value="1"/>
</dbReference>
<dbReference type="PROSITE" id="PS50157">
    <property type="entry name" value="ZINC_FINGER_C2H2_2"/>
    <property type="match status" value="9"/>
</dbReference>
<feature type="region of interest" description="Disordered" evidence="14">
    <location>
        <begin position="42"/>
        <end position="151"/>
    </location>
</feature>
<feature type="domain" description="KRAB" evidence="16">
    <location>
        <begin position="510"/>
        <end position="581"/>
    </location>
</feature>
<keyword evidence="5" id="KW-0677">Repeat</keyword>
<keyword evidence="9" id="KW-0805">Transcription regulation</keyword>
<feature type="domain" description="C2H2-type" evidence="15">
    <location>
        <begin position="771"/>
        <end position="798"/>
    </location>
</feature>
<dbReference type="FunFam" id="3.30.160.60:FF:000320">
    <property type="entry name" value="Zinc finger protein 777"/>
    <property type="match status" value="1"/>
</dbReference>
<dbReference type="FunFam" id="3.30.160.60:FF:000617">
    <property type="entry name" value="Zinc finger protein 777"/>
    <property type="match status" value="1"/>
</dbReference>
<dbReference type="SMART" id="SM00355">
    <property type="entry name" value="ZnF_C2H2"/>
    <property type="match status" value="9"/>
</dbReference>
<feature type="compositionally biased region" description="Low complexity" evidence="14">
    <location>
        <begin position="91"/>
        <end position="100"/>
    </location>
</feature>
<keyword evidence="4" id="KW-0479">Metal-binding</keyword>
<dbReference type="Proteomes" id="UP000233100">
    <property type="component" value="Chromosome 3"/>
</dbReference>
<keyword evidence="12" id="KW-0539">Nucleus</keyword>
<dbReference type="Gene3D" id="3.30.160.60">
    <property type="entry name" value="Classic Zinc Finger"/>
    <property type="match status" value="9"/>
</dbReference>
<feature type="domain" description="C2H2-type" evidence="15">
    <location>
        <begin position="857"/>
        <end position="884"/>
    </location>
</feature>
<sequence>MELSGFRQPPTSLGVFLFKRPERDMPPRMQFVATWQLLCSSPAEEAPGRQRSSQPGPGPEPGSQPRPQRGGARAGAAVEGRGPARRRDAAGRAARTAARPAPTPPPGLRGPAPARPARPEQAGARRPRASPGGKTGLGRRRLRRAPGGRACVGPRATAAAAAAAAAVAAATPGARVGQRRAMAEAAPAPVRAARARTDARPRGPGDGLRVPGSAARPGILVQQLDMENQRSSPLSFPSVPQEETLRQAPAGLPRETLFQSRILPPKEIPSLSPTIPRQASLPQTSSAPKQETSGWMPHVLQKGPSLLCSAASEQETPLQGPLASQEGTQYPPPAAAEQEISLLSHSPHHQEAPVHSPETPEKDPLTLSPTVPETDGDPLLQSPVSQKDTPFQISSAVQKEQPLPTAEITRLAVWAAVQAVERKLEAQAMRLLTLEGRTGTNEKKIADCEKTAVEFANHLESKWVVLGTLLQEYGLLQRRLENMENLLKNRNFWILRLPPGSNGEVPKVPVTFDDVAVHFSEQEWGNLSEWQKELYKNVMRGNYESLVSMDYAISKPDLMSQMERGERPTMQEQEDSEEGETPTDPSAAHDGIVIKIEVQTNDEGSESLETPEPLMGQVEEHGFQDSELGDPCGEQPDLDMQEPENTLEESTEGSSEFSELKQMLVQQRNCTEGIVIKTEEQDEEEEEEEEDELPQHLQSLGQLSGRYEASMYQTPLPGEMSPEGEESPPPLQLGNPAVKRLAPSMHGERHLSENRGASSQQQRNRRGERPFTCMECGKSFRLKINLIIHQRNHIKEGPYECAECEISFRHKQQLTLHQRIHRVRGGCVSPNGPTFNPKHAASKSPSSGSGGSGPKPYKCPECDSSFSHKSSLTKHQITHTGERPYTCPECKKSFRLHISLVIHQRVHAGKHEVSFICSLCGKSFSRPSHLLRHQRTHTGERPFKCPECEKSFSEKSKLTNHCRVHSRERPHACPECGKSFIRKHHLLEHRRIHTGERPYHCAECGKRFTQKHHLLEHQRAHTGERPYPCTHCAKCFRYKQSLKYHLRTHTGE</sequence>
<dbReference type="InterPro" id="IPR050331">
    <property type="entry name" value="Zinc_finger"/>
</dbReference>
<dbReference type="SUPFAM" id="SSF57667">
    <property type="entry name" value="beta-beta-alpha zinc fingers"/>
    <property type="match status" value="5"/>
</dbReference>
<keyword evidence="7" id="KW-0862">Zinc</keyword>
<feature type="domain" description="C2H2-type" evidence="15">
    <location>
        <begin position="799"/>
        <end position="821"/>
    </location>
</feature>
<dbReference type="FunFam" id="3.30.160.60:FF:000410">
    <property type="entry name" value="Zinc finger protein 777"/>
    <property type="match status" value="2"/>
</dbReference>
<feature type="compositionally biased region" description="Low complexity" evidence="14">
    <location>
        <begin position="173"/>
        <end position="192"/>
    </location>
</feature>
<name>A0A7N9D1T9_MACFA</name>
<reference evidence="17 18" key="1">
    <citation type="submission" date="2013-03" db="EMBL/GenBank/DDBJ databases">
        <authorList>
            <person name="Warren W."/>
            <person name="Wilson R.K."/>
        </authorList>
    </citation>
    <scope>NUCLEOTIDE SEQUENCE</scope>
</reference>
<keyword evidence="11" id="KW-0804">Transcription</keyword>
<dbReference type="SMART" id="SM00349">
    <property type="entry name" value="KRAB"/>
    <property type="match status" value="1"/>
</dbReference>
<comment type="subcellular location">
    <subcellularLocation>
        <location evidence="1">Nucleus</location>
    </subcellularLocation>
</comment>
<evidence type="ECO:0000256" key="12">
    <source>
        <dbReference type="ARBA" id="ARBA00023242"/>
    </source>
</evidence>
<accession>A0A7N9D1T9</accession>